<keyword evidence="5 14" id="KW-0004">4Fe-4S</keyword>
<dbReference type="GO" id="GO:0006782">
    <property type="term" value="P:protoporphyrinogen IX biosynthetic process"/>
    <property type="evidence" value="ECO:0007669"/>
    <property type="project" value="UniProtKB-UniPathway"/>
</dbReference>
<evidence type="ECO:0000256" key="15">
    <source>
        <dbReference type="PIRSR" id="PIRSR000167-1"/>
    </source>
</evidence>
<dbReference type="EMBL" id="LHPH01000028">
    <property type="protein sequence ID" value="KPH57708.1"/>
    <property type="molecule type" value="Genomic_DNA"/>
</dbReference>
<keyword evidence="6 14" id="KW-0963">Cytoplasm</keyword>
<dbReference type="SFLD" id="SFLDG01082">
    <property type="entry name" value="B12-binding_domain_containing"/>
    <property type="match status" value="1"/>
</dbReference>
<accession>A0A0N0LV03</accession>
<dbReference type="SUPFAM" id="SSF102114">
    <property type="entry name" value="Radical SAM enzymes"/>
    <property type="match status" value="1"/>
</dbReference>
<evidence type="ECO:0000256" key="2">
    <source>
        <dbReference type="ARBA" id="ARBA00004785"/>
    </source>
</evidence>
<dbReference type="InterPro" id="IPR006638">
    <property type="entry name" value="Elp3/MiaA/NifB-like_rSAM"/>
</dbReference>
<keyword evidence="19" id="KW-1185">Reference proteome</keyword>
<evidence type="ECO:0000256" key="16">
    <source>
        <dbReference type="PIRSR" id="PIRSR000167-2"/>
    </source>
</evidence>
<evidence type="ECO:0000256" key="11">
    <source>
        <dbReference type="ARBA" id="ARBA00023014"/>
    </source>
</evidence>
<gene>
    <name evidence="18" type="ORF">ADS77_18575</name>
</gene>
<dbReference type="GO" id="GO:0004109">
    <property type="term" value="F:coproporphyrinogen oxidase activity"/>
    <property type="evidence" value="ECO:0007669"/>
    <property type="project" value="InterPro"/>
</dbReference>
<proteinExistence type="inferred from homology"/>
<dbReference type="OrthoDB" id="9808022at2"/>
<feature type="binding site" evidence="15">
    <location>
        <position position="183"/>
    </location>
    <ligand>
        <name>S-adenosyl-L-methionine</name>
        <dbReference type="ChEBI" id="CHEBI:59789"/>
        <label>2</label>
    </ligand>
</feature>
<evidence type="ECO:0000256" key="7">
    <source>
        <dbReference type="ARBA" id="ARBA00022691"/>
    </source>
</evidence>
<dbReference type="InterPro" id="IPR034505">
    <property type="entry name" value="Coproporphyrinogen-III_oxidase"/>
</dbReference>
<dbReference type="InterPro" id="IPR004558">
    <property type="entry name" value="Coprogen_oxidase_HemN"/>
</dbReference>
<dbReference type="PANTHER" id="PTHR13932:SF6">
    <property type="entry name" value="OXYGEN-INDEPENDENT COPROPORPHYRINOGEN III OXIDASE"/>
    <property type="match status" value="1"/>
</dbReference>
<comment type="catalytic activity">
    <reaction evidence="13 14">
        <text>coproporphyrinogen III + 2 S-adenosyl-L-methionine = protoporphyrinogen IX + 2 5'-deoxyadenosine + 2 L-methionine + 2 CO2</text>
        <dbReference type="Rhea" id="RHEA:15425"/>
        <dbReference type="ChEBI" id="CHEBI:16526"/>
        <dbReference type="ChEBI" id="CHEBI:17319"/>
        <dbReference type="ChEBI" id="CHEBI:57307"/>
        <dbReference type="ChEBI" id="CHEBI:57309"/>
        <dbReference type="ChEBI" id="CHEBI:57844"/>
        <dbReference type="ChEBI" id="CHEBI:59789"/>
        <dbReference type="EC" id="1.3.98.3"/>
    </reaction>
</comment>
<dbReference type="FunFam" id="1.10.10.920:FF:000001">
    <property type="entry name" value="Coproporphyrinogen-III oxidase"/>
    <property type="match status" value="1"/>
</dbReference>
<keyword evidence="11 14" id="KW-0411">Iron-sulfur</keyword>
<dbReference type="PATRIC" id="fig|187330.3.peg.2366"/>
<keyword evidence="7 14" id="KW-0949">S-adenosyl-L-methionine</keyword>
<comment type="cofactor">
    <cofactor evidence="14 16">
        <name>[4Fe-4S] cluster</name>
        <dbReference type="ChEBI" id="CHEBI:49883"/>
    </cofactor>
    <text evidence="14 16">Binds 1 [4Fe-4S] cluster. The cluster is coordinated with 3 cysteines and an exchangeable S-adenosyl-L-methionine.</text>
</comment>
<evidence type="ECO:0000256" key="1">
    <source>
        <dbReference type="ARBA" id="ARBA00004496"/>
    </source>
</evidence>
<evidence type="ECO:0000256" key="10">
    <source>
        <dbReference type="ARBA" id="ARBA00023004"/>
    </source>
</evidence>
<dbReference type="PANTHER" id="PTHR13932">
    <property type="entry name" value="COPROPORPHYRINIGEN III OXIDASE"/>
    <property type="match status" value="1"/>
</dbReference>
<comment type="similarity">
    <text evidence="3 14">Belongs to the anaerobic coproporphyrinogen-III oxidase family.</text>
</comment>
<dbReference type="Pfam" id="PF04055">
    <property type="entry name" value="Radical_SAM"/>
    <property type="match status" value="1"/>
</dbReference>
<feature type="domain" description="Radical SAM core" evidence="17">
    <location>
        <begin position="46"/>
        <end position="279"/>
    </location>
</feature>
<dbReference type="STRING" id="187330.AMS58_10085"/>
<evidence type="ECO:0000256" key="6">
    <source>
        <dbReference type="ARBA" id="ARBA00022490"/>
    </source>
</evidence>
<keyword evidence="9 14" id="KW-0560">Oxidoreductase</keyword>
<dbReference type="Gene3D" id="3.30.750.200">
    <property type="match status" value="1"/>
</dbReference>
<dbReference type="GO" id="GO:0005737">
    <property type="term" value="C:cytoplasm"/>
    <property type="evidence" value="ECO:0007669"/>
    <property type="project" value="UniProtKB-SubCell"/>
</dbReference>
<dbReference type="SFLD" id="SFLDF00277">
    <property type="entry name" value="oxygen-independent_coproporphy"/>
    <property type="match status" value="1"/>
</dbReference>
<feature type="binding site" evidence="16">
    <location>
        <position position="65"/>
    </location>
    <ligand>
        <name>[4Fe-4S] cluster</name>
        <dbReference type="ChEBI" id="CHEBI:49883"/>
        <note>4Fe-4S-S-AdoMet</note>
    </ligand>
</feature>
<keyword evidence="12 14" id="KW-0627">Porphyrin biosynthesis</keyword>
<keyword evidence="10 14" id="KW-0408">Iron</keyword>
<evidence type="ECO:0000256" key="8">
    <source>
        <dbReference type="ARBA" id="ARBA00022723"/>
    </source>
</evidence>
<feature type="binding site" evidence="15">
    <location>
        <position position="144"/>
    </location>
    <ligand>
        <name>S-adenosyl-L-methionine</name>
        <dbReference type="ChEBI" id="CHEBI:59789"/>
        <label>1</label>
    </ligand>
</feature>
<feature type="binding site" evidence="15">
    <location>
        <position position="242"/>
    </location>
    <ligand>
        <name>S-adenosyl-L-methionine</name>
        <dbReference type="ChEBI" id="CHEBI:59789"/>
        <label>2</label>
    </ligand>
</feature>
<feature type="binding site" evidence="15">
    <location>
        <begin position="67"/>
        <end position="69"/>
    </location>
    <ligand>
        <name>S-adenosyl-L-methionine</name>
        <dbReference type="ChEBI" id="CHEBI:59789"/>
        <label>2</label>
    </ligand>
</feature>
<evidence type="ECO:0000256" key="4">
    <source>
        <dbReference type="ARBA" id="ARBA00011245"/>
    </source>
</evidence>
<dbReference type="GO" id="GO:0051539">
    <property type="term" value="F:4 iron, 4 sulfur cluster binding"/>
    <property type="evidence" value="ECO:0007669"/>
    <property type="project" value="UniProtKB-KW"/>
</dbReference>
<dbReference type="InterPro" id="IPR007197">
    <property type="entry name" value="rSAM"/>
</dbReference>
<sequence>MINLPKWDQSLINKYNVSGPRYTSYPTALSFDDGYQQQDLLRAINSSNNRSLSLYIHIPFCSQLCYYCGCNKVITRHQSKADLYLDYLEKEIIAQAPLFEQYHVEQLHLGGGTPTFLTAEQMSRLISLLNQHFKFTANAERGIEIDPRSLADGMLSHLRTLGFNRVSFGIQDFNDAVQLAVNRPQSADDVKGLISEARKLGFTSINADMIYGLPLQTPQSFKETIDQLIALSPDRVSVFNYAHLPERFAAQRKIKDADLPNAHDKLTMFKNTLEQMSDAGYQFIGMDHFAKTTNELAVAQNSQQLHRNFQGYTTHGNCDLLGLGVSSISQIGTAILQNQKELKHYYYALDHQLGCAITKGMQLDSDDVIRATVIKQLICHFELNMQSIADLYQLDFEHYFESSLKALEPLIADGMVAIEGKRIIVTARGNLFIRIICMCFDAHLQKQINATRFSRVI</sequence>
<name>A0A0N0LV03_9GAMM</name>
<dbReference type="RefSeq" id="WP_054455768.1">
    <property type="nucleotide sequence ID" value="NZ_LHPH01000028.1"/>
</dbReference>
<feature type="binding site" evidence="15">
    <location>
        <position position="328"/>
    </location>
    <ligand>
        <name>S-adenosyl-L-methionine</name>
        <dbReference type="ChEBI" id="CHEBI:59789"/>
        <label>1</label>
    </ligand>
</feature>
<dbReference type="SMART" id="SM00729">
    <property type="entry name" value="Elp3"/>
    <property type="match status" value="1"/>
</dbReference>
<dbReference type="AlphaFoldDB" id="A0A0N0LV03"/>
<feature type="binding site" evidence="15">
    <location>
        <begin position="112"/>
        <end position="113"/>
    </location>
    <ligand>
        <name>S-adenosyl-L-methionine</name>
        <dbReference type="ChEBI" id="CHEBI:59789"/>
        <label>2</label>
    </ligand>
</feature>
<dbReference type="PIRSF" id="PIRSF000167">
    <property type="entry name" value="HemN"/>
    <property type="match status" value="1"/>
</dbReference>
<feature type="binding site" evidence="15">
    <location>
        <position position="55"/>
    </location>
    <ligand>
        <name>S-adenosyl-L-methionine</name>
        <dbReference type="ChEBI" id="CHEBI:59789"/>
        <label>1</label>
    </ligand>
</feature>
<reference evidence="18 19" key="1">
    <citation type="submission" date="2015-08" db="EMBL/GenBank/DDBJ databases">
        <title>Draft Genome Sequence of Pseudoalteromonas porphyrae UCD-SED14.</title>
        <authorList>
            <person name="Coil D.A."/>
            <person name="Jospin G."/>
            <person name="Lee R.D."/>
            <person name="Eisen J.A."/>
        </authorList>
    </citation>
    <scope>NUCLEOTIDE SEQUENCE [LARGE SCALE GENOMIC DNA]</scope>
    <source>
        <strain evidence="18 19">UCD-SED14</strain>
    </source>
</reference>
<dbReference type="Pfam" id="PF06969">
    <property type="entry name" value="HemN_C"/>
    <property type="match status" value="1"/>
</dbReference>
<feature type="binding site" evidence="15">
    <location>
        <position position="111"/>
    </location>
    <ligand>
        <name>S-adenosyl-L-methionine</name>
        <dbReference type="ChEBI" id="CHEBI:59789"/>
        <label>1</label>
    </ligand>
</feature>
<dbReference type="Gene3D" id="1.10.10.920">
    <property type="match status" value="1"/>
</dbReference>
<evidence type="ECO:0000256" key="13">
    <source>
        <dbReference type="ARBA" id="ARBA00048321"/>
    </source>
</evidence>
<protein>
    <recommendedName>
        <fullName evidence="14">Coproporphyrinogen-III oxidase</fullName>
        <ecNumber evidence="14">1.3.98.3</ecNumber>
    </recommendedName>
</protein>
<dbReference type="CDD" id="cd01335">
    <property type="entry name" value="Radical_SAM"/>
    <property type="match status" value="1"/>
</dbReference>
<comment type="pathway">
    <text evidence="2 14">Porphyrin-containing compound metabolism; protoporphyrin-IX biosynthesis; protoporphyrinogen-IX from coproporphyrinogen-III (AdoMet route): step 1/1.</text>
</comment>
<evidence type="ECO:0000259" key="17">
    <source>
        <dbReference type="PROSITE" id="PS51918"/>
    </source>
</evidence>
<comment type="subunit">
    <text evidence="4">Monomer.</text>
</comment>
<evidence type="ECO:0000313" key="19">
    <source>
        <dbReference type="Proteomes" id="UP000037848"/>
    </source>
</evidence>
<evidence type="ECO:0000256" key="14">
    <source>
        <dbReference type="PIRNR" id="PIRNR000167"/>
    </source>
</evidence>
<evidence type="ECO:0000256" key="9">
    <source>
        <dbReference type="ARBA" id="ARBA00023002"/>
    </source>
</evidence>
<dbReference type="UniPathway" id="UPA00251">
    <property type="reaction ID" value="UER00323"/>
</dbReference>
<evidence type="ECO:0000256" key="12">
    <source>
        <dbReference type="ARBA" id="ARBA00023244"/>
    </source>
</evidence>
<dbReference type="SFLD" id="SFLDG01065">
    <property type="entry name" value="anaerobic_coproporphyrinogen-I"/>
    <property type="match status" value="1"/>
</dbReference>
<comment type="caution">
    <text evidence="18">The sequence shown here is derived from an EMBL/GenBank/DDBJ whole genome shotgun (WGS) entry which is preliminary data.</text>
</comment>
<dbReference type="GO" id="GO:0046872">
    <property type="term" value="F:metal ion binding"/>
    <property type="evidence" value="ECO:0007669"/>
    <property type="project" value="UniProtKB-KW"/>
</dbReference>
<feature type="binding site" evidence="15">
    <location>
        <position position="208"/>
    </location>
    <ligand>
        <name>S-adenosyl-L-methionine</name>
        <dbReference type="ChEBI" id="CHEBI:59789"/>
        <label>2</label>
    </ligand>
</feature>
<organism evidence="18 19">
    <name type="scientific">Pseudoalteromonas porphyrae</name>
    <dbReference type="NCBI Taxonomy" id="187330"/>
    <lineage>
        <taxon>Bacteria</taxon>
        <taxon>Pseudomonadati</taxon>
        <taxon>Pseudomonadota</taxon>
        <taxon>Gammaproteobacteria</taxon>
        <taxon>Alteromonadales</taxon>
        <taxon>Pseudoalteromonadaceae</taxon>
        <taxon>Pseudoalteromonas</taxon>
    </lineage>
</organism>
<evidence type="ECO:0000256" key="3">
    <source>
        <dbReference type="ARBA" id="ARBA00005493"/>
    </source>
</evidence>
<dbReference type="GO" id="GO:0051989">
    <property type="term" value="F:coproporphyrinogen dehydrogenase activity"/>
    <property type="evidence" value="ECO:0007669"/>
    <property type="project" value="UniProtKB-EC"/>
</dbReference>
<dbReference type="InterPro" id="IPR058240">
    <property type="entry name" value="rSAM_sf"/>
</dbReference>
<dbReference type="PROSITE" id="PS51918">
    <property type="entry name" value="RADICAL_SAM"/>
    <property type="match status" value="1"/>
</dbReference>
<evidence type="ECO:0000313" key="18">
    <source>
        <dbReference type="EMBL" id="KPH57708.1"/>
    </source>
</evidence>
<dbReference type="NCBIfam" id="TIGR00538">
    <property type="entry name" value="hemN"/>
    <property type="match status" value="1"/>
</dbReference>
<evidence type="ECO:0000256" key="5">
    <source>
        <dbReference type="ARBA" id="ARBA00022485"/>
    </source>
</evidence>
<dbReference type="EC" id="1.3.98.3" evidence="14"/>
<feature type="binding site" evidence="15">
    <location>
        <position position="171"/>
    </location>
    <ligand>
        <name>S-adenosyl-L-methionine</name>
        <dbReference type="ChEBI" id="CHEBI:59789"/>
        <label>2</label>
    </ligand>
</feature>
<dbReference type="SFLD" id="SFLDS00029">
    <property type="entry name" value="Radical_SAM"/>
    <property type="match status" value="1"/>
</dbReference>
<keyword evidence="8 14" id="KW-0479">Metal-binding</keyword>
<feature type="binding site" evidence="16">
    <location>
        <position position="68"/>
    </location>
    <ligand>
        <name>[4Fe-4S] cluster</name>
        <dbReference type="ChEBI" id="CHEBI:49883"/>
        <note>4Fe-4S-S-AdoMet</note>
    </ligand>
</feature>
<feature type="binding site" evidence="16">
    <location>
        <position position="61"/>
    </location>
    <ligand>
        <name>[4Fe-4S] cluster</name>
        <dbReference type="ChEBI" id="CHEBI:49883"/>
        <note>4Fe-4S-S-AdoMet</note>
    </ligand>
</feature>
<dbReference type="InterPro" id="IPR010723">
    <property type="entry name" value="HemN_C"/>
</dbReference>
<comment type="subcellular location">
    <subcellularLocation>
        <location evidence="1 14">Cytoplasm</location>
    </subcellularLocation>
</comment>
<dbReference type="Proteomes" id="UP000037848">
    <property type="component" value="Unassembled WGS sequence"/>
</dbReference>